<dbReference type="Pfam" id="PF00415">
    <property type="entry name" value="RCC1"/>
    <property type="match status" value="4"/>
</dbReference>
<feature type="chain" id="PRO_5039237007" description="SLH domain-containing protein" evidence="3">
    <location>
        <begin position="29"/>
        <end position="1230"/>
    </location>
</feature>
<feature type="domain" description="SLH" evidence="4">
    <location>
        <begin position="158"/>
        <end position="217"/>
    </location>
</feature>
<dbReference type="PANTHER" id="PTHR22870">
    <property type="entry name" value="REGULATOR OF CHROMOSOME CONDENSATION"/>
    <property type="match status" value="1"/>
</dbReference>
<dbReference type="PANTHER" id="PTHR22870:SF408">
    <property type="entry name" value="OS09G0560450 PROTEIN"/>
    <property type="match status" value="1"/>
</dbReference>
<protein>
    <recommendedName>
        <fullName evidence="4">SLH domain-containing protein</fullName>
    </recommendedName>
</protein>
<dbReference type="SUPFAM" id="SSF50985">
    <property type="entry name" value="RCC1/BLIP-II"/>
    <property type="match status" value="1"/>
</dbReference>
<dbReference type="InterPro" id="IPR051210">
    <property type="entry name" value="Ub_ligase/GEF_domain"/>
</dbReference>
<dbReference type="PROSITE" id="PS00626">
    <property type="entry name" value="RCC1_2"/>
    <property type="match status" value="1"/>
</dbReference>
<dbReference type="AlphaFoldDB" id="A0A4Y6UU00"/>
<keyword evidence="1" id="KW-0677">Repeat</keyword>
<keyword evidence="3" id="KW-0732">Signal</keyword>
<dbReference type="KEGG" id="saca:FFV09_09925"/>
<evidence type="ECO:0000313" key="6">
    <source>
        <dbReference type="Proteomes" id="UP000316968"/>
    </source>
</evidence>
<keyword evidence="6" id="KW-1185">Reference proteome</keyword>
<evidence type="ECO:0000313" key="5">
    <source>
        <dbReference type="EMBL" id="QDH21139.1"/>
    </source>
</evidence>
<dbReference type="Proteomes" id="UP000316968">
    <property type="component" value="Chromosome"/>
</dbReference>
<feature type="compositionally biased region" description="Low complexity" evidence="2">
    <location>
        <begin position="433"/>
        <end position="447"/>
    </location>
</feature>
<evidence type="ECO:0000256" key="1">
    <source>
        <dbReference type="ARBA" id="ARBA00022737"/>
    </source>
</evidence>
<dbReference type="OrthoDB" id="185675at2"/>
<dbReference type="InterPro" id="IPR009091">
    <property type="entry name" value="RCC1/BLIP-II"/>
</dbReference>
<dbReference type="Gene3D" id="2.130.10.30">
    <property type="entry name" value="Regulator of chromosome condensation 1/beta-lactamase-inhibitor protein II"/>
    <property type="match status" value="2"/>
</dbReference>
<dbReference type="PROSITE" id="PS50012">
    <property type="entry name" value="RCC1_3"/>
    <property type="match status" value="4"/>
</dbReference>
<dbReference type="InterPro" id="IPR000408">
    <property type="entry name" value="Reg_chr_condens"/>
</dbReference>
<dbReference type="InterPro" id="IPR001119">
    <property type="entry name" value="SLH_dom"/>
</dbReference>
<proteinExistence type="predicted"/>
<feature type="signal peptide" evidence="3">
    <location>
        <begin position="1"/>
        <end position="28"/>
    </location>
</feature>
<sequence length="1230" mass="125968">MVLVKMRGGKWTASAMAALVLFSSYGTAFGAEAPAAGQAKSDIKGHWAESQIADWMSRGLVTGYTDGSFKPNGQITRAEFFALINRSFGFTEKENVKFGDLPAGSWAYDEVSKAVKAGYVSGYGNGSVGAADPISRQEAAVIVARLLDLKGDAAGADFSDADKFASWADQAIRAVSASDIMRGSSGRFSPGLLITRGEAVVTLDRAGLAYAASQANRKYDAAGTYGPASGKETVAGSVSVNVPGVTLKNMVIEGDLILGEGIGSGDAFLDGIEVKGRVLVHGGGENSIHFNDSVLVDVIIDKASGFGTVRIVSEGTTTVAMVIVNSPAFIQEAGSTAAGFGNVNVNASLPAGSKVTLQGSFETLNVSAKQIQVDLPEGTVKNLNAAATASDLSLNLNAGTTVNSLVLNAIVKVLGRGTIVAAVMNTGGSTFQTPPQTSSGSGASTPAVPAPVTPNPAPSVPSNPAPTNPNNPTNPTTPSVPAVDTGALSAAIAAGGELLQAHPSGEMNGSVAVEAYDAYKNAIQAAHGVLGNTASTQAQINAAVEALSSATNVFRASFIVVDTSALSAAIAEAGMLLDAHPIGEANGNVSQDTHDALASAIKAADSVLLDASKLTQGRVQAALDELSKAVAVFQGEGSIIVVDTKALNEAVTSARQLLAEHPVGEANGNVTDEVYADFESAVQLAAVVLGSPASTQPNVYEALDRLAVAQSAFQGQYVIVNLEELKQRFNASAKLLGQHAVGEANGEVPASAAEAMRAVLEQANRALTSPASTQAQVDAFVAALAKADQDFKASIIVKVNIQADSSRSSGLPMIRVTELPAGANRILVYDGQKQIGSANSNGPTASVSVDYLTPGMHTLTVQVTNGSMPSAIASNVLNYEALPAAIRPASQFSAGSMHGVTLSVTGSVYTWGYNNAGQIGDGTKTIHPAIYDVPGLPTGIIAVQAGFDHTMILTQDGKVWKWGRGAGMLPAQVSGLDHIVAIGSEGGTLEVALKSDGTVLYMESYGTRKNMELTDVKAIVGTYASAYALKTDGTVWAWGGYNENGQLGNDTTTGSQVPVRVLGLPANVAEIRGGNQHGVALTEDGDVYAWGFNQMGQIGNGTLTNSLHAIKVEGLPKITLIGTGNYSTFAKGVDGKVYAWGAGYNGQLGLGHTNHANPVPQAINYNLSKVVAISGGGSNTTFALMADGRVMSWGSGSYGMLGDGAQSGGYRLTPGTSIPNINLFGNVIED</sequence>
<dbReference type="PRINTS" id="PR00633">
    <property type="entry name" value="RCCNDNSATION"/>
</dbReference>
<evidence type="ECO:0000256" key="2">
    <source>
        <dbReference type="SAM" id="MobiDB-lite"/>
    </source>
</evidence>
<dbReference type="PROSITE" id="PS51272">
    <property type="entry name" value="SLH"/>
    <property type="match status" value="3"/>
</dbReference>
<feature type="domain" description="SLH" evidence="4">
    <location>
        <begin position="99"/>
        <end position="157"/>
    </location>
</feature>
<organism evidence="5 6">
    <name type="scientific">Saccharibacillus brassicae</name>
    <dbReference type="NCBI Taxonomy" id="2583377"/>
    <lineage>
        <taxon>Bacteria</taxon>
        <taxon>Bacillati</taxon>
        <taxon>Bacillota</taxon>
        <taxon>Bacilli</taxon>
        <taxon>Bacillales</taxon>
        <taxon>Paenibacillaceae</taxon>
        <taxon>Saccharibacillus</taxon>
    </lineage>
</organism>
<accession>A0A4Y6UU00</accession>
<evidence type="ECO:0000256" key="3">
    <source>
        <dbReference type="SAM" id="SignalP"/>
    </source>
</evidence>
<dbReference type="EMBL" id="CP041217">
    <property type="protein sequence ID" value="QDH21139.1"/>
    <property type="molecule type" value="Genomic_DNA"/>
</dbReference>
<evidence type="ECO:0000259" key="4">
    <source>
        <dbReference type="PROSITE" id="PS51272"/>
    </source>
</evidence>
<feature type="compositionally biased region" description="Low complexity" evidence="2">
    <location>
        <begin position="470"/>
        <end position="483"/>
    </location>
</feature>
<name>A0A4Y6UU00_SACBS</name>
<dbReference type="Pfam" id="PF00395">
    <property type="entry name" value="SLH"/>
    <property type="match status" value="3"/>
</dbReference>
<dbReference type="Gene3D" id="1.20.1270.90">
    <property type="entry name" value="AF1782-like"/>
    <property type="match status" value="4"/>
</dbReference>
<feature type="compositionally biased region" description="Pro residues" evidence="2">
    <location>
        <begin position="448"/>
        <end position="469"/>
    </location>
</feature>
<gene>
    <name evidence="5" type="ORF">FFV09_09925</name>
</gene>
<feature type="domain" description="SLH" evidence="4">
    <location>
        <begin position="35"/>
        <end position="98"/>
    </location>
</feature>
<reference evidence="5 6" key="1">
    <citation type="submission" date="2019-06" db="EMBL/GenBank/DDBJ databases">
        <title>Saccharibacillus brassicae sp. nov., an endophytic bacterium isolated from Chinese cabbage seeds (Brassica pekinensis).</title>
        <authorList>
            <person name="Jiang L."/>
            <person name="Lee J."/>
            <person name="Kim S.W."/>
        </authorList>
    </citation>
    <scope>NUCLEOTIDE SEQUENCE [LARGE SCALE GENOMIC DNA]</scope>
    <source>
        <strain evidence="6">KCTC 43072 / ATSA2</strain>
    </source>
</reference>
<dbReference type="Pfam" id="PF07554">
    <property type="entry name" value="FIVAR"/>
    <property type="match status" value="2"/>
</dbReference>
<feature type="region of interest" description="Disordered" evidence="2">
    <location>
        <begin position="430"/>
        <end position="483"/>
    </location>
</feature>